<dbReference type="AlphaFoldDB" id="A0A067W9Y1"/>
<sequence length="30" mass="3648">MQAEGCLITERFYCLDCKIIIYSRYNFKII</sequence>
<dbReference type="Proteomes" id="UP000027015">
    <property type="component" value="Unassembled WGS sequence"/>
</dbReference>
<gene>
    <name evidence="1" type="ORF">O9A_00484</name>
</gene>
<keyword evidence="2" id="KW-1185">Reference proteome</keyword>
<dbReference type="EMBL" id="AHPL01000006">
    <property type="protein sequence ID" value="KEC55706.1"/>
    <property type="molecule type" value="Genomic_DNA"/>
</dbReference>
<evidence type="ECO:0000313" key="2">
    <source>
        <dbReference type="Proteomes" id="UP000027015"/>
    </source>
</evidence>
<accession>A0A067W9Y1</accession>
<organism evidence="1 2">
    <name type="scientific">Bartonella koehlerae C-29</name>
    <dbReference type="NCBI Taxonomy" id="1134510"/>
    <lineage>
        <taxon>Bacteria</taxon>
        <taxon>Pseudomonadati</taxon>
        <taxon>Pseudomonadota</taxon>
        <taxon>Alphaproteobacteria</taxon>
        <taxon>Hyphomicrobiales</taxon>
        <taxon>Bartonellaceae</taxon>
        <taxon>Bartonella</taxon>
    </lineage>
</organism>
<reference evidence="1 2" key="1">
    <citation type="submission" date="2012-04" db="EMBL/GenBank/DDBJ databases">
        <title>The Genome Sequence of Bartonella koehlerae C-29.</title>
        <authorList>
            <consortium name="The Broad Institute Genome Sequencing Platform"/>
            <consortium name="The Broad Institute Genome Sequencing Center for Infectious Disease"/>
            <person name="Feldgarden M."/>
            <person name="Kirby J."/>
            <person name="Kosoy M."/>
            <person name="Birtles R."/>
            <person name="Probert W.S."/>
            <person name="Chiaraviglio L."/>
            <person name="Walker B."/>
            <person name="Young S.K."/>
            <person name="Zeng Q."/>
            <person name="Gargeya S."/>
            <person name="Fitzgerald M."/>
            <person name="Haas B."/>
            <person name="Abouelleil A."/>
            <person name="Alvarado L."/>
            <person name="Arachchi H.M."/>
            <person name="Berlin A.M."/>
            <person name="Chapman S.B."/>
            <person name="Goldberg J."/>
            <person name="Griggs A."/>
            <person name="Gujja S."/>
            <person name="Hansen M."/>
            <person name="Howarth C."/>
            <person name="Imamovic A."/>
            <person name="Larimer J."/>
            <person name="McCowen C."/>
            <person name="Montmayeur A."/>
            <person name="Murphy C."/>
            <person name="Neiman D."/>
            <person name="Pearson M."/>
            <person name="Priest M."/>
            <person name="Roberts A."/>
            <person name="Saif S."/>
            <person name="Shea T."/>
            <person name="Sisk P."/>
            <person name="Sykes S."/>
            <person name="Wortman J."/>
            <person name="Nusbaum C."/>
            <person name="Birren B."/>
        </authorList>
    </citation>
    <scope>NUCLEOTIDE SEQUENCE [LARGE SCALE GENOMIC DNA]</scope>
    <source>
        <strain evidence="1 2">C-29</strain>
    </source>
</reference>
<name>A0A067W9Y1_9HYPH</name>
<evidence type="ECO:0000313" key="1">
    <source>
        <dbReference type="EMBL" id="KEC55706.1"/>
    </source>
</evidence>
<proteinExistence type="predicted"/>
<protein>
    <submittedName>
        <fullName evidence="1">Uncharacterized protein</fullName>
    </submittedName>
</protein>
<comment type="caution">
    <text evidence="1">The sequence shown here is derived from an EMBL/GenBank/DDBJ whole genome shotgun (WGS) entry which is preliminary data.</text>
</comment>
<dbReference type="HOGENOM" id="CLU_3402260_0_0_5"/>
<dbReference type="STRING" id="1134510.O9A_00484"/>